<protein>
    <recommendedName>
        <fullName evidence="5">Calcium-binding protein</fullName>
    </recommendedName>
</protein>
<reference evidence="3 4" key="1">
    <citation type="submission" date="2019-07" db="EMBL/GenBank/DDBJ databases">
        <title>Whole genome shotgun sequence of Microvirga aerophila NBRC 106136.</title>
        <authorList>
            <person name="Hosoyama A."/>
            <person name="Uohara A."/>
            <person name="Ohji S."/>
            <person name="Ichikawa N."/>
        </authorList>
    </citation>
    <scope>NUCLEOTIDE SEQUENCE [LARGE SCALE GENOMIC DNA]</scope>
    <source>
        <strain evidence="3 4">NBRC 106136</strain>
    </source>
</reference>
<organism evidence="3 4">
    <name type="scientific">Microvirga aerophila</name>
    <dbReference type="NCBI Taxonomy" id="670291"/>
    <lineage>
        <taxon>Bacteria</taxon>
        <taxon>Pseudomonadati</taxon>
        <taxon>Pseudomonadota</taxon>
        <taxon>Alphaproteobacteria</taxon>
        <taxon>Hyphomicrobiales</taxon>
        <taxon>Methylobacteriaceae</taxon>
        <taxon>Microvirga</taxon>
    </lineage>
</organism>
<dbReference type="InterPro" id="IPR011049">
    <property type="entry name" value="Serralysin-like_metalloprot_C"/>
</dbReference>
<gene>
    <name evidence="3" type="ORF">MAE02_36680</name>
</gene>
<comment type="subcellular location">
    <subcellularLocation>
        <location evidence="1">Secreted</location>
    </subcellularLocation>
</comment>
<dbReference type="InterPro" id="IPR050557">
    <property type="entry name" value="RTX_toxin/Mannuronan_C5-epim"/>
</dbReference>
<sequence>MATRYDELRLYILEAGDTDFTLTPADGAFNVLGNGDNNKLTGNAFDNVLNGGAGADTLIGGAGNDTYVIDNVGDTVTEANETGVDLVRSSVTFTLATAGAAFVENLTLAGTTDINGTGNDLGNVIVGNSGANSLDGGKGADSLFGGGGIDTLIGGEGNDTLDGGDGIDEMAGGVGDDLYTINDATEVITEAAGAGTDTVSSSVTYSIADKANLENIILTGTGALNATGNASNNSLTGNSGVNVLTGADGNDTLDGGAGADRLDGGAGDDTYVVDNTGDVIVDTTGVDTVVSSLVSYTLGANLENARAAVGVEAFNLTGNAADNTLTGNAGANVLDGGAGVDQLIGGAGNDTYLVDNTLDLVTEATGGGSDTVLTSVRYALATASEVEVLTATGRSSINLTGSEFANAINGNAGRNAISGLGGNDVLNGGLGRDDLRGGAGRDTFEFDTRLSSSNVDRVLDFNVRDDSFALDNAIFRRLGSGSEERPGKLKSGYFKIATDAQDSNDYLLYDRATGVLSYDADGSGAGREIAIATLRPGLRLTSSDFVII</sequence>
<dbReference type="PROSITE" id="PS00330">
    <property type="entry name" value="HEMOLYSIN_CALCIUM"/>
    <property type="match status" value="2"/>
</dbReference>
<keyword evidence="4" id="KW-1185">Reference proteome</keyword>
<dbReference type="SUPFAM" id="SSF51120">
    <property type="entry name" value="beta-Roll"/>
    <property type="match status" value="5"/>
</dbReference>
<dbReference type="PRINTS" id="PR00313">
    <property type="entry name" value="CABNDNGRPT"/>
</dbReference>
<evidence type="ECO:0000256" key="1">
    <source>
        <dbReference type="ARBA" id="ARBA00004613"/>
    </source>
</evidence>
<dbReference type="InterPro" id="IPR018511">
    <property type="entry name" value="Hemolysin-typ_Ca-bd_CS"/>
</dbReference>
<dbReference type="Gene3D" id="2.150.10.10">
    <property type="entry name" value="Serralysin-like metalloprotease, C-terminal"/>
    <property type="match status" value="3"/>
</dbReference>
<dbReference type="Proteomes" id="UP000321085">
    <property type="component" value="Unassembled WGS sequence"/>
</dbReference>
<dbReference type="GO" id="GO:0005509">
    <property type="term" value="F:calcium ion binding"/>
    <property type="evidence" value="ECO:0007669"/>
    <property type="project" value="InterPro"/>
</dbReference>
<comment type="caution">
    <text evidence="3">The sequence shown here is derived from an EMBL/GenBank/DDBJ whole genome shotgun (WGS) entry which is preliminary data.</text>
</comment>
<accession>A0A512BVJ1</accession>
<dbReference type="RefSeq" id="WP_162815799.1">
    <property type="nucleotide sequence ID" value="NZ_BJYU01000052.1"/>
</dbReference>
<dbReference type="AlphaFoldDB" id="A0A512BVJ1"/>
<evidence type="ECO:0000313" key="4">
    <source>
        <dbReference type="Proteomes" id="UP000321085"/>
    </source>
</evidence>
<evidence type="ECO:0000313" key="3">
    <source>
        <dbReference type="EMBL" id="GEO15972.1"/>
    </source>
</evidence>
<name>A0A512BVJ1_9HYPH</name>
<dbReference type="PANTHER" id="PTHR38340:SF1">
    <property type="entry name" value="S-LAYER PROTEIN"/>
    <property type="match status" value="1"/>
</dbReference>
<evidence type="ECO:0008006" key="5">
    <source>
        <dbReference type="Google" id="ProtNLM"/>
    </source>
</evidence>
<dbReference type="EMBL" id="BJYU01000052">
    <property type="protein sequence ID" value="GEO15972.1"/>
    <property type="molecule type" value="Genomic_DNA"/>
</dbReference>
<evidence type="ECO:0000256" key="2">
    <source>
        <dbReference type="ARBA" id="ARBA00022525"/>
    </source>
</evidence>
<dbReference type="PANTHER" id="PTHR38340">
    <property type="entry name" value="S-LAYER PROTEIN"/>
    <property type="match status" value="1"/>
</dbReference>
<keyword evidence="2" id="KW-0964">Secreted</keyword>
<dbReference type="InterPro" id="IPR001343">
    <property type="entry name" value="Hemolysn_Ca-bd"/>
</dbReference>
<dbReference type="Pfam" id="PF00353">
    <property type="entry name" value="HemolysinCabind"/>
    <property type="match status" value="5"/>
</dbReference>
<proteinExistence type="predicted"/>
<dbReference type="GO" id="GO:0005576">
    <property type="term" value="C:extracellular region"/>
    <property type="evidence" value="ECO:0007669"/>
    <property type="project" value="UniProtKB-SubCell"/>
</dbReference>